<dbReference type="EMBL" id="OB660103">
    <property type="protein sequence ID" value="CAD7222774.1"/>
    <property type="molecule type" value="Genomic_DNA"/>
</dbReference>
<dbReference type="AlphaFoldDB" id="A0A7R8W0Z4"/>
<organism evidence="1">
    <name type="scientific">Cyprideis torosa</name>
    <dbReference type="NCBI Taxonomy" id="163714"/>
    <lineage>
        <taxon>Eukaryota</taxon>
        <taxon>Metazoa</taxon>
        <taxon>Ecdysozoa</taxon>
        <taxon>Arthropoda</taxon>
        <taxon>Crustacea</taxon>
        <taxon>Oligostraca</taxon>
        <taxon>Ostracoda</taxon>
        <taxon>Podocopa</taxon>
        <taxon>Podocopida</taxon>
        <taxon>Cytherocopina</taxon>
        <taxon>Cytheroidea</taxon>
        <taxon>Cytherideidae</taxon>
        <taxon>Cyprideis</taxon>
    </lineage>
</organism>
<reference evidence="1" key="1">
    <citation type="submission" date="2020-11" db="EMBL/GenBank/DDBJ databases">
        <authorList>
            <person name="Tran Van P."/>
        </authorList>
    </citation>
    <scope>NUCLEOTIDE SEQUENCE</scope>
</reference>
<name>A0A7R8W0Z4_9CRUS</name>
<proteinExistence type="predicted"/>
<protein>
    <submittedName>
        <fullName evidence="1">Uncharacterized protein</fullName>
    </submittedName>
</protein>
<gene>
    <name evidence="1" type="ORF">CTOB1V02_LOCUS772</name>
</gene>
<evidence type="ECO:0000313" key="1">
    <source>
        <dbReference type="EMBL" id="CAD7222774.1"/>
    </source>
</evidence>
<sequence>MSRIMADAHTVGKNLKYDLNENGSYFSVTPRSSFRSVGSRRLDDFDDDSRTAAEFDCLRIKTKTQSSAAIGNDGSSTARFFPIELRKLCPPRRDIACRLQRCNSERGKGC</sequence>
<accession>A0A7R8W0Z4</accession>